<keyword evidence="1" id="KW-0560">Oxidoreductase</keyword>
<evidence type="ECO:0000256" key="1">
    <source>
        <dbReference type="ARBA" id="ARBA00023002"/>
    </source>
</evidence>
<dbReference type="SMART" id="SM00903">
    <property type="entry name" value="Flavin_Reduct"/>
    <property type="match status" value="1"/>
</dbReference>
<dbReference type="PANTHER" id="PTHR30466">
    <property type="entry name" value="FLAVIN REDUCTASE"/>
    <property type="match status" value="1"/>
</dbReference>
<protein>
    <submittedName>
        <fullName evidence="3">HDL055Cp</fullName>
    </submittedName>
</protein>
<gene>
    <name evidence="3" type="ORF">AW171_hschr42594</name>
</gene>
<dbReference type="InterPro" id="IPR050268">
    <property type="entry name" value="NADH-dep_flavin_reductase"/>
</dbReference>
<dbReference type="InterPro" id="IPR002563">
    <property type="entry name" value="Flavin_Rdtase-like_dom"/>
</dbReference>
<dbReference type="RefSeq" id="XP_017987685.1">
    <property type="nucleotide sequence ID" value="XM_018131737.1"/>
</dbReference>
<sequence>MKEQFKETMSRLTMQAMIMTTSGMKGVTLGSVTSFSINPRPMIQFNLQVPSFTSREIHTTKKFALHLLSPRDECVNLARLFSKGAIKGTNNVFVSAKPFIALEKGKDYSIHDVAASDGQISTTLIGNSFKGKEMHYNSGCEDVNKSRRIQIPVLKLAERVLICEGIHCIQVCDHEIWIGQVEQILNPNDGSVIGNYQDEITGGLLYCNKQFRKLGQVIG</sequence>
<dbReference type="PANTHER" id="PTHR30466:SF1">
    <property type="entry name" value="FMN REDUCTASE (NADH) RUTF"/>
    <property type="match status" value="1"/>
</dbReference>
<keyword evidence="4" id="KW-1185">Reference proteome</keyword>
<reference evidence="3 4" key="1">
    <citation type="submission" date="2016-01" db="EMBL/GenBank/DDBJ databases">
        <title>Genome sequence of the yeast Holleya sinecauda.</title>
        <authorList>
            <person name="Dietrich F.S."/>
        </authorList>
    </citation>
    <scope>NUCLEOTIDE SEQUENCE [LARGE SCALE GENOMIC DNA]</scope>
    <source>
        <strain evidence="3 4">ATCC 58844</strain>
    </source>
</reference>
<dbReference type="AlphaFoldDB" id="A0A0X8HSL3"/>
<dbReference type="OrthoDB" id="2015405at2759"/>
<evidence type="ECO:0000313" key="4">
    <source>
        <dbReference type="Proteomes" id="UP000243052"/>
    </source>
</evidence>
<dbReference type="GO" id="GO:0010181">
    <property type="term" value="F:FMN binding"/>
    <property type="evidence" value="ECO:0007669"/>
    <property type="project" value="InterPro"/>
</dbReference>
<feature type="domain" description="Flavin reductase like" evidence="2">
    <location>
        <begin position="9"/>
        <end position="198"/>
    </location>
</feature>
<dbReference type="STRING" id="45286.A0A0X8HSL3"/>
<evidence type="ECO:0000313" key="3">
    <source>
        <dbReference type="EMBL" id="AMD20689.1"/>
    </source>
</evidence>
<dbReference type="Gene3D" id="2.30.110.10">
    <property type="entry name" value="Electron Transport, Fmn-binding Protein, Chain A"/>
    <property type="match status" value="1"/>
</dbReference>
<name>A0A0X8HSL3_9SACH</name>
<organism evidence="3 4">
    <name type="scientific">Eremothecium sinecaudum</name>
    <dbReference type="NCBI Taxonomy" id="45286"/>
    <lineage>
        <taxon>Eukaryota</taxon>
        <taxon>Fungi</taxon>
        <taxon>Dikarya</taxon>
        <taxon>Ascomycota</taxon>
        <taxon>Saccharomycotina</taxon>
        <taxon>Saccharomycetes</taxon>
        <taxon>Saccharomycetales</taxon>
        <taxon>Saccharomycetaceae</taxon>
        <taxon>Eremothecium</taxon>
    </lineage>
</organism>
<proteinExistence type="predicted"/>
<dbReference type="GO" id="GO:0042602">
    <property type="term" value="F:riboflavin reductase (NADPH) activity"/>
    <property type="evidence" value="ECO:0007669"/>
    <property type="project" value="TreeGrafter"/>
</dbReference>
<dbReference type="Pfam" id="PF01613">
    <property type="entry name" value="Flavin_Reduct"/>
    <property type="match status" value="1"/>
</dbReference>
<dbReference type="Proteomes" id="UP000243052">
    <property type="component" value="Chromosome iv"/>
</dbReference>
<dbReference type="EMBL" id="CP014244">
    <property type="protein sequence ID" value="AMD20689.1"/>
    <property type="molecule type" value="Genomic_DNA"/>
</dbReference>
<evidence type="ECO:0000259" key="2">
    <source>
        <dbReference type="SMART" id="SM00903"/>
    </source>
</evidence>
<accession>A0A0X8HSL3</accession>
<dbReference type="SUPFAM" id="SSF50475">
    <property type="entry name" value="FMN-binding split barrel"/>
    <property type="match status" value="1"/>
</dbReference>
<dbReference type="GeneID" id="28723947"/>
<dbReference type="InterPro" id="IPR012349">
    <property type="entry name" value="Split_barrel_FMN-bd"/>
</dbReference>